<reference evidence="2 3" key="1">
    <citation type="journal article" date="2018" name="Biotechnol. Biofuels">
        <title>Integrative visual omics of the white-rot fungus Polyporus brumalis exposes the biotechnological potential of its oxidative enzymes for delignifying raw plant biomass.</title>
        <authorList>
            <person name="Miyauchi S."/>
            <person name="Rancon A."/>
            <person name="Drula E."/>
            <person name="Hage H."/>
            <person name="Chaduli D."/>
            <person name="Favel A."/>
            <person name="Grisel S."/>
            <person name="Henrissat B."/>
            <person name="Herpoel-Gimbert I."/>
            <person name="Ruiz-Duenas F.J."/>
            <person name="Chevret D."/>
            <person name="Hainaut M."/>
            <person name="Lin J."/>
            <person name="Wang M."/>
            <person name="Pangilinan J."/>
            <person name="Lipzen A."/>
            <person name="Lesage-Meessen L."/>
            <person name="Navarro D."/>
            <person name="Riley R."/>
            <person name="Grigoriev I.V."/>
            <person name="Zhou S."/>
            <person name="Raouche S."/>
            <person name="Rosso M.N."/>
        </authorList>
    </citation>
    <scope>NUCLEOTIDE SEQUENCE [LARGE SCALE GENOMIC DNA]</scope>
    <source>
        <strain evidence="2 3">BRFM 1820</strain>
    </source>
</reference>
<gene>
    <name evidence="2" type="ORF">OH76DRAFT_1491063</name>
</gene>
<name>A0A371CGV9_9APHY</name>
<dbReference type="AlphaFoldDB" id="A0A371CGV9"/>
<evidence type="ECO:0000256" key="1">
    <source>
        <dbReference type="SAM" id="MobiDB-lite"/>
    </source>
</evidence>
<feature type="compositionally biased region" description="Pro residues" evidence="1">
    <location>
        <begin position="34"/>
        <end position="47"/>
    </location>
</feature>
<dbReference type="EMBL" id="KZ857788">
    <property type="protein sequence ID" value="RDX39516.1"/>
    <property type="molecule type" value="Genomic_DNA"/>
</dbReference>
<keyword evidence="3" id="KW-1185">Reference proteome</keyword>
<evidence type="ECO:0000313" key="2">
    <source>
        <dbReference type="EMBL" id="RDX39516.1"/>
    </source>
</evidence>
<proteinExistence type="predicted"/>
<feature type="region of interest" description="Disordered" evidence="1">
    <location>
        <begin position="31"/>
        <end position="53"/>
    </location>
</feature>
<accession>A0A371CGV9</accession>
<dbReference type="Proteomes" id="UP000256964">
    <property type="component" value="Unassembled WGS sequence"/>
</dbReference>
<dbReference type="OrthoDB" id="2686689at2759"/>
<dbReference type="STRING" id="139420.A0A371CGV9"/>
<protein>
    <submittedName>
        <fullName evidence="2">Uncharacterized protein</fullName>
    </submittedName>
</protein>
<organism evidence="2 3">
    <name type="scientific">Lentinus brumalis</name>
    <dbReference type="NCBI Taxonomy" id="2498619"/>
    <lineage>
        <taxon>Eukaryota</taxon>
        <taxon>Fungi</taxon>
        <taxon>Dikarya</taxon>
        <taxon>Basidiomycota</taxon>
        <taxon>Agaricomycotina</taxon>
        <taxon>Agaricomycetes</taxon>
        <taxon>Polyporales</taxon>
        <taxon>Polyporaceae</taxon>
        <taxon>Lentinus</taxon>
    </lineage>
</organism>
<evidence type="ECO:0000313" key="3">
    <source>
        <dbReference type="Proteomes" id="UP000256964"/>
    </source>
</evidence>
<sequence>MLHLHDPLATPEELRDLIIYVSHLLLPLEEFLESPPPPPNSRVPRTPPGGRGRPAYVINLARAQQLHNLGNLWDNVATAMGVARRTLYNHLECAGLSTAHPEHADITDDELDEVVAEISIMHSFVGSTIVHGHLESRGIHVSLAHVKESMQRVDPMGRWAGIIK</sequence>